<gene>
    <name evidence="2" type="ORF">GJV85_08355</name>
</gene>
<evidence type="ECO:0000313" key="2">
    <source>
        <dbReference type="EMBL" id="QSZ42122.1"/>
    </source>
</evidence>
<keyword evidence="3" id="KW-1185">Reference proteome</keyword>
<evidence type="ECO:0000313" key="3">
    <source>
        <dbReference type="Proteomes" id="UP000671852"/>
    </source>
</evidence>
<accession>A0A975B0S6</accession>
<evidence type="ECO:0000256" key="1">
    <source>
        <dbReference type="SAM" id="Phobius"/>
    </source>
</evidence>
<name>A0A975B0S6_9BACT</name>
<dbReference type="KEGG" id="saqt:GJV85_08355"/>
<dbReference type="RefSeq" id="WP_207560938.1">
    <property type="nucleotide sequence ID" value="NZ_CP046072.1"/>
</dbReference>
<protein>
    <submittedName>
        <fullName evidence="2">Uncharacterized protein</fullName>
    </submittedName>
</protein>
<proteinExistence type="predicted"/>
<organism evidence="2 3">
    <name type="scientific">Sulfurimonas aquatica</name>
    <dbReference type="NCBI Taxonomy" id="2672570"/>
    <lineage>
        <taxon>Bacteria</taxon>
        <taxon>Pseudomonadati</taxon>
        <taxon>Campylobacterota</taxon>
        <taxon>Epsilonproteobacteria</taxon>
        <taxon>Campylobacterales</taxon>
        <taxon>Sulfurimonadaceae</taxon>
        <taxon>Sulfurimonas</taxon>
    </lineage>
</organism>
<keyword evidence="1" id="KW-0472">Membrane</keyword>
<sequence>MTYIAGLVVIALFFLALHYFTELNHMEKINVTIIVLSILAIIVMYNEYSQSQNEKMMDATLRFDQNKTIQCDGVDINKTNYTLSVGTYTFIGKENTPNYNKMISASTCE</sequence>
<feature type="transmembrane region" description="Helical" evidence="1">
    <location>
        <begin position="30"/>
        <end position="48"/>
    </location>
</feature>
<dbReference type="AlphaFoldDB" id="A0A975B0S6"/>
<keyword evidence="1" id="KW-0812">Transmembrane</keyword>
<keyword evidence="1" id="KW-1133">Transmembrane helix</keyword>
<reference evidence="2" key="2">
    <citation type="submission" date="2021-04" db="EMBL/GenBank/DDBJ databases">
        <title>Isolation and characterization of a novel species of the genus Sulfurimonas.</title>
        <authorList>
            <person name="Fukui M."/>
        </authorList>
    </citation>
    <scope>NUCLEOTIDE SEQUENCE</scope>
    <source>
        <strain evidence="2">H1576</strain>
    </source>
</reference>
<dbReference type="EMBL" id="CP046072">
    <property type="protein sequence ID" value="QSZ42122.1"/>
    <property type="molecule type" value="Genomic_DNA"/>
</dbReference>
<dbReference type="Proteomes" id="UP000671852">
    <property type="component" value="Chromosome"/>
</dbReference>
<reference evidence="2" key="1">
    <citation type="submission" date="2019-11" db="EMBL/GenBank/DDBJ databases">
        <authorList>
            <person name="Kojima H."/>
        </authorList>
    </citation>
    <scope>NUCLEOTIDE SEQUENCE</scope>
    <source>
        <strain evidence="2">H1576</strain>
    </source>
</reference>